<evidence type="ECO:0000256" key="4">
    <source>
        <dbReference type="ARBA" id="ARBA00022475"/>
    </source>
</evidence>
<dbReference type="PRINTS" id="PR00344">
    <property type="entry name" value="BCTRLSENSOR"/>
</dbReference>
<evidence type="ECO:0000256" key="11">
    <source>
        <dbReference type="ARBA" id="ARBA00023136"/>
    </source>
</evidence>
<evidence type="ECO:0000313" key="16">
    <source>
        <dbReference type="EMBL" id="MWV47196.1"/>
    </source>
</evidence>
<dbReference type="Gene3D" id="3.30.565.10">
    <property type="entry name" value="Histidine kinase-like ATPase, C-terminal domain"/>
    <property type="match status" value="2"/>
</dbReference>
<dbReference type="Gene3D" id="1.10.287.130">
    <property type="match status" value="1"/>
</dbReference>
<dbReference type="Pfam" id="PF07695">
    <property type="entry name" value="7TMR-DISM_7TM"/>
    <property type="match status" value="1"/>
</dbReference>
<dbReference type="AlphaFoldDB" id="A0A7X3LIP2"/>
<dbReference type="Pfam" id="PF02518">
    <property type="entry name" value="HATPase_c"/>
    <property type="match status" value="2"/>
</dbReference>
<dbReference type="InterPro" id="IPR011006">
    <property type="entry name" value="CheY-like_superfamily"/>
</dbReference>
<dbReference type="SMART" id="SM00388">
    <property type="entry name" value="HisKA"/>
    <property type="match status" value="1"/>
</dbReference>
<dbReference type="InterPro" id="IPR010559">
    <property type="entry name" value="Sig_transdc_His_kin_internal"/>
</dbReference>
<keyword evidence="10" id="KW-0902">Two-component regulatory system</keyword>
<dbReference type="InterPro" id="IPR011623">
    <property type="entry name" value="7TMR_DISM_rcpt_extracell_dom1"/>
</dbReference>
<keyword evidence="6" id="KW-0808">Transferase</keyword>
<keyword evidence="7" id="KW-0547">Nucleotide-binding</keyword>
<comment type="catalytic activity">
    <reaction evidence="1">
        <text>ATP + protein L-histidine = ADP + protein N-phospho-L-histidine.</text>
        <dbReference type="EC" id="2.7.13.3"/>
    </reaction>
</comment>
<evidence type="ECO:0000256" key="6">
    <source>
        <dbReference type="ARBA" id="ARBA00022679"/>
    </source>
</evidence>
<evidence type="ECO:0000256" key="13">
    <source>
        <dbReference type="SAM" id="Phobius"/>
    </source>
</evidence>
<dbReference type="Gene3D" id="3.40.50.2300">
    <property type="match status" value="1"/>
</dbReference>
<dbReference type="GO" id="GO:0005886">
    <property type="term" value="C:plasma membrane"/>
    <property type="evidence" value="ECO:0007669"/>
    <property type="project" value="UniProtKB-SubCell"/>
</dbReference>
<dbReference type="GO" id="GO:0000155">
    <property type="term" value="F:phosphorelay sensor kinase activity"/>
    <property type="evidence" value="ECO:0007669"/>
    <property type="project" value="InterPro"/>
</dbReference>
<keyword evidence="9" id="KW-0067">ATP-binding</keyword>
<feature type="transmembrane region" description="Helical" evidence="13">
    <location>
        <begin position="361"/>
        <end position="381"/>
    </location>
</feature>
<evidence type="ECO:0000256" key="8">
    <source>
        <dbReference type="ARBA" id="ARBA00022777"/>
    </source>
</evidence>
<keyword evidence="11 13" id="KW-0472">Membrane</keyword>
<evidence type="ECO:0000256" key="12">
    <source>
        <dbReference type="PROSITE-ProRule" id="PRU00169"/>
    </source>
</evidence>
<keyword evidence="17" id="KW-1185">Reference proteome</keyword>
<feature type="transmembrane region" description="Helical" evidence="13">
    <location>
        <begin position="275"/>
        <end position="291"/>
    </location>
</feature>
<feature type="domain" description="Histidine kinase" evidence="14">
    <location>
        <begin position="435"/>
        <end position="653"/>
    </location>
</feature>
<reference evidence="16 17" key="1">
    <citation type="submission" date="2019-12" db="EMBL/GenBank/DDBJ databases">
        <title>Paenibacillus sp. nov., an endophytic bacterium isolated from the stem of Dendrobium.</title>
        <authorList>
            <person name="Zhao R."/>
        </authorList>
    </citation>
    <scope>NUCLEOTIDE SEQUENCE [LARGE SCALE GENOMIC DNA]</scope>
    <source>
        <strain evidence="16 17">HJL G12</strain>
    </source>
</reference>
<dbReference type="CDD" id="cd00082">
    <property type="entry name" value="HisKA"/>
    <property type="match status" value="1"/>
</dbReference>
<dbReference type="InterPro" id="IPR005467">
    <property type="entry name" value="His_kinase_dom"/>
</dbReference>
<feature type="transmembrane region" description="Helical" evidence="13">
    <location>
        <begin position="331"/>
        <end position="349"/>
    </location>
</feature>
<keyword evidence="5 12" id="KW-0597">Phosphoprotein</keyword>
<dbReference type="InterPro" id="IPR004358">
    <property type="entry name" value="Sig_transdc_His_kin-like_C"/>
</dbReference>
<evidence type="ECO:0000313" key="17">
    <source>
        <dbReference type="Proteomes" id="UP000460318"/>
    </source>
</evidence>
<proteinExistence type="predicted"/>
<sequence length="1024" mass="115493">MMKIKHILWVSGLFILVLSLIRIVWLSCNASPAHPVAVRGELDLRSWNFAESRSIPLDGEWEFYPNQLLDADSSRQVPPSPQEYIQVPGSWNKSLSSGTNTYGYGTYRLRIRIHPDEQQSFGLQIAKIATSSEVFVNGRSLKKMGEPAADKKTYQARVVPYTVYFSTDKSEIDLMLHVANFDNPREGGIFQPIKFGFDKKVNFSQLFTISMQLLVCSIFAIHLIYAFILYISGFPQRFLIYFMLAVFSAIVMTLVDDSQLLFVWMPMSYEASIHIYRLAYDSVALFLLLAIKQLLPAYRYHRIFNLFIIVGTLHAVLGLLAPVQVIIQARYFLYCIYLFPFLVAFAASIRQAMLNKRDAIYLVLITSALANNVIWGIVQSAEWFEKVYYPVDLIVAFITFGAYCFKQFINTYNETSRLAVQLQKSDKMKDEFLASTSHELRTPLHGMMNIAQNVLEVNHKQLNSQSAQNLQLLITVGRRMTLMLNDLLDLTQLREGRIKLHLGSIRIQAVASGVLDMLQFLTEGKKVRLRIDIPEAFPFVLADETRLVQILFNLVHNAVKFTEEGSISVQAEIRDGQAWIHVSDTGAGMDEELQQKAFLPYEQGSLRTNSSASGLGLGLSICQQMVQLHGGVLSVKSAPGEGSVFTFNLPLSDESDDGDSLLTGTASIHGSYAAAAREFPEAQPVVARILPSDRPRILAVDDDSMNLKILGDLLSEQYEIVRTTSTQEALELLQSSSWDLVIADVMMPQISGYELTRLVRERFSLSELPVLLLTARSRPEDMYAGFLAGASDYVTKPVDALELRSRVRALTDLKQSVHERLRMEAAYLQAQIQPHFLFNTLNSITALSDIDTGKMNDLIDAFSTYLRLSFDSLNAGQLVSLEHELELVRSYLYIEQERFGERLNIVWNQGPDIHAQLPPLTIQPLVENAVKHGALRRAHGGTVYIQMMSRKDCIFVTIADNGPGMDHDQMHQLLNHLNHLHQSKGRQGIGLRNTDRRLRQLYGKGLQIESQLGEGTIITFEIPR</sequence>
<protein>
    <recommendedName>
        <fullName evidence="3">histidine kinase</fullName>
        <ecNumber evidence="3">2.7.13.3</ecNumber>
    </recommendedName>
</protein>
<dbReference type="PROSITE" id="PS50110">
    <property type="entry name" value="RESPONSE_REGULATORY"/>
    <property type="match status" value="1"/>
</dbReference>
<feature type="transmembrane region" description="Helical" evidence="13">
    <location>
        <begin position="303"/>
        <end position="325"/>
    </location>
</feature>
<feature type="domain" description="Response regulatory" evidence="15">
    <location>
        <begin position="696"/>
        <end position="811"/>
    </location>
</feature>
<dbReference type="PROSITE" id="PS50109">
    <property type="entry name" value="HIS_KIN"/>
    <property type="match status" value="2"/>
</dbReference>
<dbReference type="SUPFAM" id="SSF47384">
    <property type="entry name" value="Homodimeric domain of signal transducing histidine kinase"/>
    <property type="match status" value="1"/>
</dbReference>
<evidence type="ECO:0000256" key="2">
    <source>
        <dbReference type="ARBA" id="ARBA00004236"/>
    </source>
</evidence>
<evidence type="ECO:0000259" key="15">
    <source>
        <dbReference type="PROSITE" id="PS50110"/>
    </source>
</evidence>
<dbReference type="PANTHER" id="PTHR43547">
    <property type="entry name" value="TWO-COMPONENT HISTIDINE KINASE"/>
    <property type="match status" value="1"/>
</dbReference>
<dbReference type="Gene3D" id="2.60.120.260">
    <property type="entry name" value="Galactose-binding domain-like"/>
    <property type="match status" value="1"/>
</dbReference>
<organism evidence="16 17">
    <name type="scientific">Paenibacillus dendrobii</name>
    <dbReference type="NCBI Taxonomy" id="2691084"/>
    <lineage>
        <taxon>Bacteria</taxon>
        <taxon>Bacillati</taxon>
        <taxon>Bacillota</taxon>
        <taxon>Bacilli</taxon>
        <taxon>Bacillales</taxon>
        <taxon>Paenibacillaceae</taxon>
        <taxon>Paenibacillus</taxon>
    </lineage>
</organism>
<dbReference type="SUPFAM" id="SSF52172">
    <property type="entry name" value="CheY-like"/>
    <property type="match status" value="1"/>
</dbReference>
<dbReference type="CDD" id="cd16922">
    <property type="entry name" value="HATPase_EvgS-ArcB-TorS-like"/>
    <property type="match status" value="1"/>
</dbReference>
<name>A0A7X3LIP2_9BACL</name>
<evidence type="ECO:0000256" key="3">
    <source>
        <dbReference type="ARBA" id="ARBA00012438"/>
    </source>
</evidence>
<dbReference type="Proteomes" id="UP000460318">
    <property type="component" value="Unassembled WGS sequence"/>
</dbReference>
<dbReference type="PANTHER" id="PTHR43547:SF2">
    <property type="entry name" value="HYBRID SIGNAL TRANSDUCTION HISTIDINE KINASE C"/>
    <property type="match status" value="1"/>
</dbReference>
<keyword evidence="13" id="KW-0812">Transmembrane</keyword>
<evidence type="ECO:0000256" key="5">
    <source>
        <dbReference type="ARBA" id="ARBA00022553"/>
    </source>
</evidence>
<evidence type="ECO:0000256" key="10">
    <source>
        <dbReference type="ARBA" id="ARBA00023012"/>
    </source>
</evidence>
<feature type="modified residue" description="4-aspartylphosphate" evidence="12">
    <location>
        <position position="744"/>
    </location>
</feature>
<dbReference type="Pfam" id="PF00512">
    <property type="entry name" value="HisKA"/>
    <property type="match status" value="1"/>
</dbReference>
<keyword evidence="8" id="KW-0418">Kinase</keyword>
<evidence type="ECO:0000256" key="7">
    <source>
        <dbReference type="ARBA" id="ARBA00022741"/>
    </source>
</evidence>
<keyword evidence="13" id="KW-1133">Transmembrane helix</keyword>
<dbReference type="FunFam" id="3.30.565.10:FF:000023">
    <property type="entry name" value="PAS domain-containing sensor histidine kinase"/>
    <property type="match status" value="1"/>
</dbReference>
<dbReference type="SMART" id="SM00448">
    <property type="entry name" value="REC"/>
    <property type="match status" value="1"/>
</dbReference>
<evidence type="ECO:0000256" key="9">
    <source>
        <dbReference type="ARBA" id="ARBA00022840"/>
    </source>
</evidence>
<feature type="domain" description="Histidine kinase" evidence="14">
    <location>
        <begin position="922"/>
        <end position="1024"/>
    </location>
</feature>
<evidence type="ECO:0000259" key="14">
    <source>
        <dbReference type="PROSITE" id="PS50109"/>
    </source>
</evidence>
<feature type="transmembrane region" description="Helical" evidence="13">
    <location>
        <begin position="209"/>
        <end position="231"/>
    </location>
</feature>
<dbReference type="EMBL" id="WUBI01000006">
    <property type="protein sequence ID" value="MWV47196.1"/>
    <property type="molecule type" value="Genomic_DNA"/>
</dbReference>
<dbReference type="SMART" id="SM00387">
    <property type="entry name" value="HATPase_c"/>
    <property type="match status" value="2"/>
</dbReference>
<dbReference type="InterPro" id="IPR003594">
    <property type="entry name" value="HATPase_dom"/>
</dbReference>
<dbReference type="InterPro" id="IPR036890">
    <property type="entry name" value="HATPase_C_sf"/>
</dbReference>
<dbReference type="InterPro" id="IPR008979">
    <property type="entry name" value="Galactose-bd-like_sf"/>
</dbReference>
<evidence type="ECO:0000256" key="1">
    <source>
        <dbReference type="ARBA" id="ARBA00000085"/>
    </source>
</evidence>
<keyword evidence="4" id="KW-1003">Cell membrane</keyword>
<dbReference type="SUPFAM" id="SSF55874">
    <property type="entry name" value="ATPase domain of HSP90 chaperone/DNA topoisomerase II/histidine kinase"/>
    <property type="match status" value="2"/>
</dbReference>
<comment type="subcellular location">
    <subcellularLocation>
        <location evidence="2">Cell membrane</location>
    </subcellularLocation>
</comment>
<dbReference type="Pfam" id="PF00072">
    <property type="entry name" value="Response_reg"/>
    <property type="match status" value="1"/>
</dbReference>
<comment type="caution">
    <text evidence="16">The sequence shown here is derived from an EMBL/GenBank/DDBJ whole genome shotgun (WGS) entry which is preliminary data.</text>
</comment>
<accession>A0A7X3LIP2</accession>
<dbReference type="InterPro" id="IPR003661">
    <property type="entry name" value="HisK_dim/P_dom"/>
</dbReference>
<dbReference type="Pfam" id="PF06580">
    <property type="entry name" value="His_kinase"/>
    <property type="match status" value="1"/>
</dbReference>
<dbReference type="InterPro" id="IPR036097">
    <property type="entry name" value="HisK_dim/P_sf"/>
</dbReference>
<dbReference type="SUPFAM" id="SSF49785">
    <property type="entry name" value="Galactose-binding domain-like"/>
    <property type="match status" value="1"/>
</dbReference>
<dbReference type="GO" id="GO:0005524">
    <property type="term" value="F:ATP binding"/>
    <property type="evidence" value="ECO:0007669"/>
    <property type="project" value="UniProtKB-KW"/>
</dbReference>
<dbReference type="InterPro" id="IPR001789">
    <property type="entry name" value="Sig_transdc_resp-reg_receiver"/>
</dbReference>
<feature type="transmembrane region" description="Helical" evidence="13">
    <location>
        <begin position="238"/>
        <end position="255"/>
    </location>
</feature>
<dbReference type="EC" id="2.7.13.3" evidence="3"/>
<gene>
    <name evidence="16" type="ORF">GRF59_26740</name>
</gene>